<proteinExistence type="predicted"/>
<protein>
    <submittedName>
        <fullName evidence="2">Uncharacterized protein</fullName>
    </submittedName>
</protein>
<feature type="region of interest" description="Disordered" evidence="1">
    <location>
        <begin position="188"/>
        <end position="217"/>
    </location>
</feature>
<accession>A0A6C0DW67</accession>
<dbReference type="EMBL" id="MN739677">
    <property type="protein sequence ID" value="QHT20269.1"/>
    <property type="molecule type" value="Genomic_DNA"/>
</dbReference>
<dbReference type="AlphaFoldDB" id="A0A6C0DW67"/>
<organism evidence="2">
    <name type="scientific">viral metagenome</name>
    <dbReference type="NCBI Taxonomy" id="1070528"/>
    <lineage>
        <taxon>unclassified sequences</taxon>
        <taxon>metagenomes</taxon>
        <taxon>organismal metagenomes</taxon>
    </lineage>
</organism>
<feature type="compositionally biased region" description="Basic residues" evidence="1">
    <location>
        <begin position="188"/>
        <end position="206"/>
    </location>
</feature>
<evidence type="ECO:0000256" key="1">
    <source>
        <dbReference type="SAM" id="MobiDB-lite"/>
    </source>
</evidence>
<evidence type="ECO:0000313" key="2">
    <source>
        <dbReference type="EMBL" id="QHT20269.1"/>
    </source>
</evidence>
<reference evidence="2" key="1">
    <citation type="journal article" date="2020" name="Nature">
        <title>Giant virus diversity and host interactions through global metagenomics.</title>
        <authorList>
            <person name="Schulz F."/>
            <person name="Roux S."/>
            <person name="Paez-Espino D."/>
            <person name="Jungbluth S."/>
            <person name="Walsh D.A."/>
            <person name="Denef V.J."/>
            <person name="McMahon K.D."/>
            <person name="Konstantinidis K.T."/>
            <person name="Eloe-Fadrosh E.A."/>
            <person name="Kyrpides N.C."/>
            <person name="Woyke T."/>
        </authorList>
    </citation>
    <scope>NUCLEOTIDE SEQUENCE</scope>
    <source>
        <strain evidence="2">GVMAG-M-3300023174-60</strain>
    </source>
</reference>
<name>A0A6C0DW67_9ZZZZ</name>
<sequence length="232" mass="26645">MNIMSDNNNSNGRDIIVITPNKSKKIPYFNAMRRFYGISANNNIEIVRNNGDFSNDEFDTLKNIIENGTTSKYELATFFANYLGVNKNFYNPTLPSSEVAQRKRPVASVSHVTVRKPAYISRNHFYNYPNYPNYNSIMNEEPTRKELLKKALMKVLAEERNNEAVVVESILGNRPNVVSLALKAKKNYSKASKSKRPSRTSRVTRKHAAEKGNRERARKFARTYKKLIGNRN</sequence>